<dbReference type="EMBL" id="CM042019">
    <property type="protein sequence ID" value="KAI3825759.1"/>
    <property type="molecule type" value="Genomic_DNA"/>
</dbReference>
<gene>
    <name evidence="1" type="ORF">L1987_07377</name>
</gene>
<reference evidence="1 2" key="2">
    <citation type="journal article" date="2022" name="Mol. Ecol. Resour.">
        <title>The genomes of chicory, endive, great burdock and yacon provide insights into Asteraceae paleo-polyploidization history and plant inulin production.</title>
        <authorList>
            <person name="Fan W."/>
            <person name="Wang S."/>
            <person name="Wang H."/>
            <person name="Wang A."/>
            <person name="Jiang F."/>
            <person name="Liu H."/>
            <person name="Zhao H."/>
            <person name="Xu D."/>
            <person name="Zhang Y."/>
        </authorList>
    </citation>
    <scope>NUCLEOTIDE SEQUENCE [LARGE SCALE GENOMIC DNA]</scope>
    <source>
        <strain evidence="2">cv. Yunnan</strain>
        <tissue evidence="1">Leaves</tissue>
    </source>
</reference>
<organism evidence="1 2">
    <name type="scientific">Smallanthus sonchifolius</name>
    <dbReference type="NCBI Taxonomy" id="185202"/>
    <lineage>
        <taxon>Eukaryota</taxon>
        <taxon>Viridiplantae</taxon>
        <taxon>Streptophyta</taxon>
        <taxon>Embryophyta</taxon>
        <taxon>Tracheophyta</taxon>
        <taxon>Spermatophyta</taxon>
        <taxon>Magnoliopsida</taxon>
        <taxon>eudicotyledons</taxon>
        <taxon>Gunneridae</taxon>
        <taxon>Pentapetalae</taxon>
        <taxon>asterids</taxon>
        <taxon>campanulids</taxon>
        <taxon>Asterales</taxon>
        <taxon>Asteraceae</taxon>
        <taxon>Asteroideae</taxon>
        <taxon>Heliantheae alliance</taxon>
        <taxon>Millerieae</taxon>
        <taxon>Smallanthus</taxon>
    </lineage>
</organism>
<comment type="caution">
    <text evidence="1">The sequence shown here is derived from an EMBL/GenBank/DDBJ whole genome shotgun (WGS) entry which is preliminary data.</text>
</comment>
<sequence length="92" mass="10621">MHNHPSVDKDNSEVQTTIQRPPEENASLLPEDWSVRQPRTRRRVVQRPAAPQRMEVDVATNLNPSRSKEQEIVEVDIKGTKRKLPENSIMKV</sequence>
<protein>
    <submittedName>
        <fullName evidence="1">Uncharacterized protein</fullName>
    </submittedName>
</protein>
<evidence type="ECO:0000313" key="1">
    <source>
        <dbReference type="EMBL" id="KAI3825759.1"/>
    </source>
</evidence>
<keyword evidence="2" id="KW-1185">Reference proteome</keyword>
<proteinExistence type="predicted"/>
<evidence type="ECO:0000313" key="2">
    <source>
        <dbReference type="Proteomes" id="UP001056120"/>
    </source>
</evidence>
<accession>A0ACB9K0I7</accession>
<name>A0ACB9K0I7_9ASTR</name>
<reference evidence="2" key="1">
    <citation type="journal article" date="2022" name="Mol. Ecol. Resour.">
        <title>The genomes of chicory, endive, great burdock and yacon provide insights into Asteraceae palaeo-polyploidization history and plant inulin production.</title>
        <authorList>
            <person name="Fan W."/>
            <person name="Wang S."/>
            <person name="Wang H."/>
            <person name="Wang A."/>
            <person name="Jiang F."/>
            <person name="Liu H."/>
            <person name="Zhao H."/>
            <person name="Xu D."/>
            <person name="Zhang Y."/>
        </authorList>
    </citation>
    <scope>NUCLEOTIDE SEQUENCE [LARGE SCALE GENOMIC DNA]</scope>
    <source>
        <strain evidence="2">cv. Yunnan</strain>
    </source>
</reference>
<dbReference type="Proteomes" id="UP001056120">
    <property type="component" value="Linkage Group LG02"/>
</dbReference>